<organism evidence="1">
    <name type="scientific">Serratia fonticola</name>
    <dbReference type="NCBI Taxonomy" id="47917"/>
    <lineage>
        <taxon>Bacteria</taxon>
        <taxon>Pseudomonadati</taxon>
        <taxon>Pseudomonadota</taxon>
        <taxon>Gammaproteobacteria</taxon>
        <taxon>Enterobacterales</taxon>
        <taxon>Yersiniaceae</taxon>
        <taxon>Serratia</taxon>
    </lineage>
</organism>
<accession>A0A4V6KX66</accession>
<dbReference type="EMBL" id="CABEEZ010000166">
    <property type="protein sequence ID" value="VTR60838.1"/>
    <property type="molecule type" value="Genomic_DNA"/>
</dbReference>
<protein>
    <submittedName>
        <fullName evidence="1">Uncharacterized protein</fullName>
    </submittedName>
</protein>
<name>A0A4V6KX66_SERFO</name>
<dbReference type="AlphaFoldDB" id="A0A4V6KX66"/>
<proteinExistence type="predicted"/>
<reference evidence="1" key="1">
    <citation type="submission" date="2019-05" db="EMBL/GenBank/DDBJ databases">
        <authorList>
            <consortium name="Pathogen Informatics"/>
        </authorList>
    </citation>
    <scope>NUCLEOTIDE SEQUENCE [LARGE SCALE GENOMIC DNA]</scope>
    <source>
        <strain evidence="1">NCTC12965</strain>
    </source>
</reference>
<sequence>MVFANVKAWQISRDSAYLQQAVDLSLWLFKQNPAKAQMYFPATGIAFDGIDSPTKVNKNSGQSPPLKPCSRCKSWNPSLRLNVCWMPR</sequence>
<gene>
    <name evidence="1" type="ORF">NCTC12965_08614</name>
</gene>
<evidence type="ECO:0000313" key="1">
    <source>
        <dbReference type="EMBL" id="VTR60838.1"/>
    </source>
</evidence>